<evidence type="ECO:0008006" key="4">
    <source>
        <dbReference type="Google" id="ProtNLM"/>
    </source>
</evidence>
<dbReference type="EMBL" id="CP001674">
    <property type="protein sequence ID" value="ACT50491.1"/>
    <property type="molecule type" value="Genomic_DNA"/>
</dbReference>
<dbReference type="AlphaFoldDB" id="C6XD66"/>
<evidence type="ECO:0000313" key="2">
    <source>
        <dbReference type="EMBL" id="ACT50491.1"/>
    </source>
</evidence>
<gene>
    <name evidence="2" type="ordered locus">Msip34_1245</name>
</gene>
<keyword evidence="3" id="KW-1185">Reference proteome</keyword>
<name>C6XD66_METGS</name>
<dbReference type="HOGENOM" id="CLU_167527_0_0_4"/>
<feature type="region of interest" description="Disordered" evidence="1">
    <location>
        <begin position="1"/>
        <end position="52"/>
    </location>
</feature>
<dbReference type="Pfam" id="PF11154">
    <property type="entry name" value="DUF2934"/>
    <property type="match status" value="1"/>
</dbReference>
<organism evidence="2 3">
    <name type="scientific">Methylovorus glucosotrophus (strain SIP3-4)</name>
    <dbReference type="NCBI Taxonomy" id="582744"/>
    <lineage>
        <taxon>Bacteria</taxon>
        <taxon>Pseudomonadati</taxon>
        <taxon>Pseudomonadota</taxon>
        <taxon>Betaproteobacteria</taxon>
        <taxon>Nitrosomonadales</taxon>
        <taxon>Methylophilaceae</taxon>
        <taxon>Methylovorus</taxon>
    </lineage>
</organism>
<evidence type="ECO:0000313" key="3">
    <source>
        <dbReference type="Proteomes" id="UP000002743"/>
    </source>
</evidence>
<dbReference type="InterPro" id="IPR021327">
    <property type="entry name" value="DUF2934"/>
</dbReference>
<feature type="compositionally biased region" description="Low complexity" evidence="1">
    <location>
        <begin position="19"/>
        <end position="45"/>
    </location>
</feature>
<dbReference type="OrthoDB" id="8566543at2"/>
<evidence type="ECO:0000256" key="1">
    <source>
        <dbReference type="SAM" id="MobiDB-lite"/>
    </source>
</evidence>
<sequence length="93" mass="10046">MAVSKATEEKKPAVKKTAAKAAEPAAKKTTPKKTATAKAASAKTKSSPRKISAEERYKMTEVAAYFLAERNGFKGNPVEYWEQAEAQISQLLG</sequence>
<dbReference type="STRING" id="582744.Msip34_1245"/>
<dbReference type="RefSeq" id="WP_013442103.1">
    <property type="nucleotide sequence ID" value="NC_012969.1"/>
</dbReference>
<reference evidence="2 3" key="2">
    <citation type="journal article" date="2011" name="J. Bacteriol.">
        <title>Genomes of three methylotrophs from a single niche uncover genetic and metabolic divergence of Methylophilaceae.</title>
        <authorList>
            <person name="Lapidus A."/>
            <person name="Clum A."/>
            <person name="Labutti K."/>
            <person name="Kaluzhnaya M.G."/>
            <person name="Lim S."/>
            <person name="Beck D.A."/>
            <person name="Glavina Del Rio T."/>
            <person name="Nolan M."/>
            <person name="Mavromatis K."/>
            <person name="Huntemann M."/>
            <person name="Lucas S."/>
            <person name="Lidstrom M.E."/>
            <person name="Ivanova N."/>
            <person name="Chistoserdova L."/>
        </authorList>
    </citation>
    <scope>NUCLEOTIDE SEQUENCE [LARGE SCALE GENOMIC DNA]</scope>
    <source>
        <strain evidence="2 3">SIP3-4</strain>
    </source>
</reference>
<protein>
    <recommendedName>
        <fullName evidence="4">DUF2934 domain-containing protein</fullName>
    </recommendedName>
</protein>
<reference evidence="3" key="1">
    <citation type="submission" date="2009-07" db="EMBL/GenBank/DDBJ databases">
        <title>Complete sequence of chromosome of Methylovorus sp. SIP3-4.</title>
        <authorList>
            <person name="Lucas S."/>
            <person name="Copeland A."/>
            <person name="Lapidus A."/>
            <person name="Glavina del Rio T."/>
            <person name="Tice H."/>
            <person name="Bruce D."/>
            <person name="Goodwin L."/>
            <person name="Pitluck S."/>
            <person name="Clum A."/>
            <person name="Larimer F."/>
            <person name="Land M."/>
            <person name="Hauser L."/>
            <person name="Kyrpides N."/>
            <person name="Mikhailova N."/>
            <person name="Kayluzhnaya M."/>
            <person name="Chistoserdova L."/>
        </authorList>
    </citation>
    <scope>NUCLEOTIDE SEQUENCE [LARGE SCALE GENOMIC DNA]</scope>
    <source>
        <strain evidence="3">SIP3-4</strain>
    </source>
</reference>
<dbReference type="eggNOG" id="ENOG5033GGS">
    <property type="taxonomic scope" value="Bacteria"/>
</dbReference>
<dbReference type="Proteomes" id="UP000002743">
    <property type="component" value="Chromosome"/>
</dbReference>
<proteinExistence type="predicted"/>
<accession>C6XD66</accession>
<feature type="compositionally biased region" description="Basic and acidic residues" evidence="1">
    <location>
        <begin position="1"/>
        <end position="12"/>
    </location>
</feature>
<dbReference type="KEGG" id="mei:Msip34_1245"/>